<dbReference type="Proteomes" id="UP000075398">
    <property type="component" value="Unassembled WGS sequence"/>
</dbReference>
<name>A0A150IHG8_9EURY</name>
<proteinExistence type="predicted"/>
<dbReference type="AlphaFoldDB" id="A0A150IHG8"/>
<organism evidence="1 2">
    <name type="scientific">Candidatus Methanofastidiosum methylothiophilum</name>
    <dbReference type="NCBI Taxonomy" id="1705564"/>
    <lineage>
        <taxon>Archaea</taxon>
        <taxon>Methanobacteriati</taxon>
        <taxon>Methanobacteriota</taxon>
        <taxon>Stenosarchaea group</taxon>
        <taxon>Candidatus Methanofastidiosia</taxon>
        <taxon>Candidatus Methanofastidiosales</taxon>
        <taxon>Candidatus Methanofastidiosaceae</taxon>
        <taxon>Candidatus Methanofastidiosum</taxon>
    </lineage>
</organism>
<sequence length="177" mass="20557">MGATGTPVNSSVVSLGSLLPYLRMRIGDIDSEKYKYLDEWLLTALRLAMMNLQRYNNFKYLVDENGLVSRNPEYMGFTLLEEEYGVIEPSDKNIIILMAAIFVLEGSLENSAWNAASWKDYEISYSNLEQFRNRNETLKRLIDELNDLIKPPVKRLAQPKKRSLPGYKNNQYEYRDL</sequence>
<protein>
    <submittedName>
        <fullName evidence="1">Uncharacterized protein</fullName>
    </submittedName>
</protein>
<comment type="caution">
    <text evidence="1">The sequence shown here is derived from an EMBL/GenBank/DDBJ whole genome shotgun (WGS) entry which is preliminary data.</text>
</comment>
<evidence type="ECO:0000313" key="2">
    <source>
        <dbReference type="Proteomes" id="UP000075398"/>
    </source>
</evidence>
<dbReference type="EMBL" id="LNGC01000305">
    <property type="protein sequence ID" value="KYC44275.1"/>
    <property type="molecule type" value="Genomic_DNA"/>
</dbReference>
<accession>A0A150IHG8</accession>
<gene>
    <name evidence="1" type="ORF">AMQ22_02326</name>
</gene>
<reference evidence="1 2" key="1">
    <citation type="journal article" date="2016" name="ISME J.">
        <title>Chasing the elusive Euryarchaeota class WSA2: genomes reveal a uniquely fastidious methyl-reducing methanogen.</title>
        <authorList>
            <person name="Nobu M.K."/>
            <person name="Narihiro T."/>
            <person name="Kuroda K."/>
            <person name="Mei R."/>
            <person name="Liu W.T."/>
        </authorList>
    </citation>
    <scope>NUCLEOTIDE SEQUENCE [LARGE SCALE GENOMIC DNA]</scope>
    <source>
        <strain evidence="1">U1lsi0528_Bin055</strain>
    </source>
</reference>
<evidence type="ECO:0000313" key="1">
    <source>
        <dbReference type="EMBL" id="KYC44275.1"/>
    </source>
</evidence>